<dbReference type="InterPro" id="IPR005835">
    <property type="entry name" value="NTP_transferase_dom"/>
</dbReference>
<sequence>MKIVIFAGGYGTRMWPASRKSFPKQFYPIIKGKSFFQQTINRFKKRFKPEDIMISTEEAYMRFVHEQSPEIPRKNLIIEPERRDLLGAVGLVATVVNKLYPGEVMFFSWSDHFISNDEKFLDAVETAVKYTEETGKPTAVDEKPPFPSSAWGWRKIGKKVTTLNGLSLYEIEEHKEKPDMVLAKKMFASKKWLIHTGYGAWRSDLMLGYYKEHRPKEYQGLMKIAEVWGTDRQDKVLREEYHKFEKTSIEYAIYEKLPHDLRLTIPMSVGWEDAGTWKLFYSAMIEKGEENVLEGGIETEFLDSKGNLIVGRRNKLFAIIGLENLVVVDTEDAVLICPMDQTEKVKELFKELEKDKPRYIE</sequence>
<reference evidence="3 4" key="1">
    <citation type="journal article" date="2016" name="Nat. Commun.">
        <title>Thousands of microbial genomes shed light on interconnected biogeochemical processes in an aquifer system.</title>
        <authorList>
            <person name="Anantharaman K."/>
            <person name="Brown C.T."/>
            <person name="Hug L.A."/>
            <person name="Sharon I."/>
            <person name="Castelle C.J."/>
            <person name="Probst A.J."/>
            <person name="Thomas B.C."/>
            <person name="Singh A."/>
            <person name="Wilkins M.J."/>
            <person name="Karaoz U."/>
            <person name="Brodie E.L."/>
            <person name="Williams K.H."/>
            <person name="Hubbard S.S."/>
            <person name="Banfield J.F."/>
        </authorList>
    </citation>
    <scope>NUCLEOTIDE SEQUENCE [LARGE SCALE GENOMIC DNA]</scope>
</reference>
<dbReference type="InterPro" id="IPR029044">
    <property type="entry name" value="Nucleotide-diphossugar_trans"/>
</dbReference>
<dbReference type="InterPro" id="IPR054566">
    <property type="entry name" value="ManC/GMP-like_b-helix"/>
</dbReference>
<dbReference type="STRING" id="1802532.A2210_02185"/>
<dbReference type="EMBL" id="MGHS01000035">
    <property type="protein sequence ID" value="OGM76234.1"/>
    <property type="molecule type" value="Genomic_DNA"/>
</dbReference>
<dbReference type="GO" id="GO:0009298">
    <property type="term" value="P:GDP-mannose biosynthetic process"/>
    <property type="evidence" value="ECO:0007669"/>
    <property type="project" value="TreeGrafter"/>
</dbReference>
<dbReference type="PANTHER" id="PTHR46390">
    <property type="entry name" value="MANNOSE-1-PHOSPHATE GUANYLYLTRANSFERASE"/>
    <property type="match status" value="1"/>
</dbReference>
<dbReference type="Gene3D" id="3.90.550.10">
    <property type="entry name" value="Spore Coat Polysaccharide Biosynthesis Protein SpsA, Chain A"/>
    <property type="match status" value="1"/>
</dbReference>
<feature type="domain" description="MannoseP isomerase/GMP-like beta-helix" evidence="2">
    <location>
        <begin position="302"/>
        <end position="352"/>
    </location>
</feature>
<gene>
    <name evidence="3" type="ORF">A2210_02185</name>
</gene>
<dbReference type="Pfam" id="PF22640">
    <property type="entry name" value="ManC_GMP_beta-helix"/>
    <property type="match status" value="1"/>
</dbReference>
<evidence type="ECO:0000313" key="4">
    <source>
        <dbReference type="Proteomes" id="UP000177855"/>
    </source>
</evidence>
<evidence type="ECO:0000313" key="3">
    <source>
        <dbReference type="EMBL" id="OGM76234.1"/>
    </source>
</evidence>
<comment type="caution">
    <text evidence="3">The sequence shown here is derived from an EMBL/GenBank/DDBJ whole genome shotgun (WGS) entry which is preliminary data.</text>
</comment>
<evidence type="ECO:0000259" key="2">
    <source>
        <dbReference type="Pfam" id="PF22640"/>
    </source>
</evidence>
<dbReference type="SUPFAM" id="SSF53448">
    <property type="entry name" value="Nucleotide-diphospho-sugar transferases"/>
    <property type="match status" value="1"/>
</dbReference>
<name>A0A1F8CJ37_9BACT</name>
<dbReference type="Pfam" id="PF00483">
    <property type="entry name" value="NTP_transferase"/>
    <property type="match status" value="1"/>
</dbReference>
<evidence type="ECO:0000259" key="1">
    <source>
        <dbReference type="Pfam" id="PF00483"/>
    </source>
</evidence>
<feature type="domain" description="Nucleotidyl transferase" evidence="1">
    <location>
        <begin position="3"/>
        <end position="284"/>
    </location>
</feature>
<dbReference type="PANTHER" id="PTHR46390:SF1">
    <property type="entry name" value="MANNOSE-1-PHOSPHATE GUANYLYLTRANSFERASE"/>
    <property type="match status" value="1"/>
</dbReference>
<protein>
    <recommendedName>
        <fullName evidence="5">Nucleotidyl transferase domain-containing protein</fullName>
    </recommendedName>
</protein>
<evidence type="ECO:0008006" key="5">
    <source>
        <dbReference type="Google" id="ProtNLM"/>
    </source>
</evidence>
<dbReference type="GO" id="GO:0004475">
    <property type="term" value="F:mannose-1-phosphate guanylyltransferase (GTP) activity"/>
    <property type="evidence" value="ECO:0007669"/>
    <property type="project" value="TreeGrafter"/>
</dbReference>
<dbReference type="SUPFAM" id="SSF159283">
    <property type="entry name" value="Guanosine diphospho-D-mannose pyrophosphorylase/mannose-6-phosphate isomerase linker domain"/>
    <property type="match status" value="1"/>
</dbReference>
<organism evidence="3 4">
    <name type="scientific">Candidatus Woesebacteria bacterium RIFOXYA1_FULL_40_18</name>
    <dbReference type="NCBI Taxonomy" id="1802532"/>
    <lineage>
        <taxon>Bacteria</taxon>
        <taxon>Candidatus Woeseibacteriota</taxon>
    </lineage>
</organism>
<accession>A0A1F8CJ37</accession>
<dbReference type="AlphaFoldDB" id="A0A1F8CJ37"/>
<proteinExistence type="predicted"/>
<dbReference type="Proteomes" id="UP000177855">
    <property type="component" value="Unassembled WGS sequence"/>
</dbReference>
<dbReference type="InterPro" id="IPR051161">
    <property type="entry name" value="Mannose-6P_isomerase_type2"/>
</dbReference>